<reference evidence="1 2" key="1">
    <citation type="journal article" date="2010" name="J. Bacteriol.">
        <title>Genome sequence of Fulvimarina pelagi HTCC2506T, a Mn(II)-oxidizing alphaproteobacterium possessing an aerobic anoxygenic photosynthetic gene cluster and Xanthorhodopsin.</title>
        <authorList>
            <person name="Kang I."/>
            <person name="Oh H.M."/>
            <person name="Lim S.I."/>
            <person name="Ferriera S."/>
            <person name="Giovannoni S.J."/>
            <person name="Cho J.C."/>
        </authorList>
    </citation>
    <scope>NUCLEOTIDE SEQUENCE [LARGE SCALE GENOMIC DNA]</scope>
    <source>
        <strain evidence="1 2">HTCC2506</strain>
    </source>
</reference>
<protein>
    <submittedName>
        <fullName evidence="1">Uncharacterized protein</fullName>
    </submittedName>
</protein>
<name>Q0G2S7_9HYPH</name>
<dbReference type="AlphaFoldDB" id="Q0G2S7"/>
<organism evidence="1 2">
    <name type="scientific">Fulvimarina pelagi HTCC2506</name>
    <dbReference type="NCBI Taxonomy" id="314231"/>
    <lineage>
        <taxon>Bacteria</taxon>
        <taxon>Pseudomonadati</taxon>
        <taxon>Pseudomonadota</taxon>
        <taxon>Alphaproteobacteria</taxon>
        <taxon>Hyphomicrobiales</taxon>
        <taxon>Aurantimonadaceae</taxon>
        <taxon>Fulvimarina</taxon>
    </lineage>
</organism>
<keyword evidence="2" id="KW-1185">Reference proteome</keyword>
<accession>Q0G2S7</accession>
<comment type="caution">
    <text evidence="1">The sequence shown here is derived from an EMBL/GenBank/DDBJ whole genome shotgun (WGS) entry which is preliminary data.</text>
</comment>
<dbReference type="Proteomes" id="UP000004310">
    <property type="component" value="Unassembled WGS sequence"/>
</dbReference>
<evidence type="ECO:0000313" key="2">
    <source>
        <dbReference type="Proteomes" id="UP000004310"/>
    </source>
</evidence>
<dbReference type="HOGENOM" id="CLU_3118153_0_0_5"/>
<gene>
    <name evidence="1" type="ORF">FP2506_16764</name>
</gene>
<evidence type="ECO:0000313" key="1">
    <source>
        <dbReference type="EMBL" id="EAU42104.1"/>
    </source>
</evidence>
<proteinExistence type="predicted"/>
<dbReference type="EMBL" id="AATP01000002">
    <property type="protein sequence ID" value="EAU42104.1"/>
    <property type="molecule type" value="Genomic_DNA"/>
</dbReference>
<sequence length="50" mass="5718">MLLNIDSIHILVTIEWEWKAGDRFGTVGECVVVAERLAIELMTNVVNFDR</sequence>